<evidence type="ECO:0000313" key="3">
    <source>
        <dbReference type="Proteomes" id="UP000294564"/>
    </source>
</evidence>
<reference evidence="2 3" key="1">
    <citation type="submission" date="2019-03" db="EMBL/GenBank/DDBJ databases">
        <title>Genomic Encyclopedia of Type Strains, Phase IV (KMG-IV): sequencing the most valuable type-strain genomes for metagenomic binning, comparative biology and taxonomic classification.</title>
        <authorList>
            <person name="Goeker M."/>
        </authorList>
    </citation>
    <scope>NUCLEOTIDE SEQUENCE [LARGE SCALE GENOMIC DNA]</scope>
    <source>
        <strain evidence="2 3">DSM 14836</strain>
    </source>
</reference>
<sequence>MKNLTSVEEGKTLAIISHFWFIGTVIAWILNLKKQNDYTSFYVRQMLGWDLLAFLNGWLIYSFFGGFFKWIIGVILILFWIISFIGCISGDKKLIPVFGEHFQEWFKSL</sequence>
<comment type="caution">
    <text evidence="2">The sequence shown here is derived from an EMBL/GenBank/DDBJ whole genome shotgun (WGS) entry which is preliminary data.</text>
</comment>
<keyword evidence="3" id="KW-1185">Reference proteome</keyword>
<dbReference type="OrthoDB" id="6400719at2"/>
<gene>
    <name evidence="2" type="ORF">EV195_106155</name>
</gene>
<keyword evidence="1" id="KW-0812">Transmembrane</keyword>
<dbReference type="EMBL" id="SLXM01000006">
    <property type="protein sequence ID" value="TCP24347.1"/>
    <property type="molecule type" value="Genomic_DNA"/>
</dbReference>
<protein>
    <recommendedName>
        <fullName evidence="4">Chloroplast import component protein (Tic20)</fullName>
    </recommendedName>
</protein>
<feature type="transmembrane region" description="Helical" evidence="1">
    <location>
        <begin position="12"/>
        <end position="30"/>
    </location>
</feature>
<dbReference type="Proteomes" id="UP000294564">
    <property type="component" value="Unassembled WGS sequence"/>
</dbReference>
<dbReference type="AlphaFoldDB" id="A0A4R2NRB5"/>
<name>A0A4R2NRB5_9FLAO</name>
<evidence type="ECO:0000256" key="1">
    <source>
        <dbReference type="SAM" id="Phobius"/>
    </source>
</evidence>
<evidence type="ECO:0000313" key="2">
    <source>
        <dbReference type="EMBL" id="TCP24347.1"/>
    </source>
</evidence>
<feature type="transmembrane region" description="Helical" evidence="1">
    <location>
        <begin position="67"/>
        <end position="88"/>
    </location>
</feature>
<keyword evidence="1" id="KW-0472">Membrane</keyword>
<feature type="transmembrane region" description="Helical" evidence="1">
    <location>
        <begin position="42"/>
        <end position="61"/>
    </location>
</feature>
<dbReference type="RefSeq" id="WP_132795022.1">
    <property type="nucleotide sequence ID" value="NZ_SLXM01000006.1"/>
</dbReference>
<proteinExistence type="predicted"/>
<evidence type="ECO:0008006" key="4">
    <source>
        <dbReference type="Google" id="ProtNLM"/>
    </source>
</evidence>
<keyword evidence="1" id="KW-1133">Transmembrane helix</keyword>
<accession>A0A4R2NRB5</accession>
<organism evidence="2 3">
    <name type="scientific">Tenacibaculum skagerrakense</name>
    <dbReference type="NCBI Taxonomy" id="186571"/>
    <lineage>
        <taxon>Bacteria</taxon>
        <taxon>Pseudomonadati</taxon>
        <taxon>Bacteroidota</taxon>
        <taxon>Flavobacteriia</taxon>
        <taxon>Flavobacteriales</taxon>
        <taxon>Flavobacteriaceae</taxon>
        <taxon>Tenacibaculum</taxon>
    </lineage>
</organism>